<dbReference type="AlphaFoldDB" id="A0A3B1AXW9"/>
<protein>
    <submittedName>
        <fullName evidence="1">Uncharacterized protein</fullName>
    </submittedName>
</protein>
<gene>
    <name evidence="1" type="ORF">MNBD_GAMMA25-5</name>
</gene>
<reference evidence="1" key="1">
    <citation type="submission" date="2018-06" db="EMBL/GenBank/DDBJ databases">
        <authorList>
            <person name="Zhirakovskaya E."/>
        </authorList>
    </citation>
    <scope>NUCLEOTIDE SEQUENCE</scope>
</reference>
<sequence length="140" mass="16540">MMMKMPAKIPATEKKREIFFSELHPDQNQAETARQMLGNIQGVLSLQVIHSLQLNIHYDLRFLCLADIEDTLTEVGFHLDNSLMLRLKRALYHYTETTECANIGCIRCQDKNTRDIFIDRYQKQTHGCRDQRPSHWRDYL</sequence>
<accession>A0A3B1AXW9</accession>
<organism evidence="1">
    <name type="scientific">hydrothermal vent metagenome</name>
    <dbReference type="NCBI Taxonomy" id="652676"/>
    <lineage>
        <taxon>unclassified sequences</taxon>
        <taxon>metagenomes</taxon>
        <taxon>ecological metagenomes</taxon>
    </lineage>
</organism>
<dbReference type="EMBL" id="UOFY01000057">
    <property type="protein sequence ID" value="VAX10909.1"/>
    <property type="molecule type" value="Genomic_DNA"/>
</dbReference>
<proteinExistence type="predicted"/>
<evidence type="ECO:0000313" key="1">
    <source>
        <dbReference type="EMBL" id="VAX10909.1"/>
    </source>
</evidence>
<name>A0A3B1AXW9_9ZZZZ</name>